<accession>A0A0H3FWE1</accession>
<dbReference type="Gene3D" id="3.40.1650.10">
    <property type="entry name" value="RbsD-like domain"/>
    <property type="match status" value="1"/>
</dbReference>
<dbReference type="GeneID" id="93312134"/>
<evidence type="ECO:0000313" key="5">
    <source>
        <dbReference type="Proteomes" id="UP000008881"/>
    </source>
</evidence>
<proteinExistence type="predicted"/>
<dbReference type="SUPFAM" id="SSF102546">
    <property type="entry name" value="RbsD-like"/>
    <property type="match status" value="1"/>
</dbReference>
<dbReference type="Proteomes" id="UP000008881">
    <property type="component" value="Chromosome"/>
</dbReference>
<dbReference type="HOGENOM" id="CLU_120075_0_0_6"/>
<comment type="catalytic activity">
    <reaction evidence="1">
        <text>beta-D-ribopyranose = beta-D-ribofuranose</text>
        <dbReference type="Rhea" id="RHEA:25432"/>
        <dbReference type="ChEBI" id="CHEBI:27476"/>
        <dbReference type="ChEBI" id="CHEBI:47002"/>
        <dbReference type="EC" id="5.4.99.62"/>
    </reaction>
</comment>
<dbReference type="EC" id="5.4.99.62" evidence="2"/>
<dbReference type="Pfam" id="PF05025">
    <property type="entry name" value="RbsD_FucU"/>
    <property type="match status" value="1"/>
</dbReference>
<keyword evidence="5" id="KW-1185">Reference proteome</keyword>
<evidence type="ECO:0000256" key="1">
    <source>
        <dbReference type="ARBA" id="ARBA00000223"/>
    </source>
</evidence>
<dbReference type="PROSITE" id="PS51257">
    <property type="entry name" value="PROKAR_LIPOPROTEIN"/>
    <property type="match status" value="1"/>
</dbReference>
<name>A0A0H3FWE1_KLEAK</name>
<dbReference type="GO" id="GO:0062193">
    <property type="term" value="F:D-ribose pyranase activity"/>
    <property type="evidence" value="ECO:0007669"/>
    <property type="project" value="UniProtKB-EC"/>
</dbReference>
<dbReference type="GO" id="GO:0048029">
    <property type="term" value="F:monosaccharide binding"/>
    <property type="evidence" value="ECO:0007669"/>
    <property type="project" value="InterPro"/>
</dbReference>
<evidence type="ECO:0000256" key="3">
    <source>
        <dbReference type="ARBA" id="ARBA00023235"/>
    </source>
</evidence>
<dbReference type="OrthoDB" id="9805009at2"/>
<dbReference type="InterPro" id="IPR007721">
    <property type="entry name" value="RbsD_FucU"/>
</dbReference>
<evidence type="ECO:0000313" key="4">
    <source>
        <dbReference type="EMBL" id="AEG98856.1"/>
    </source>
</evidence>
<gene>
    <name evidence="4" type="ordered locus">EAE_19745</name>
</gene>
<sequence>MIKFEIIHPQLLAALACCGHKSQILIADSNFACRVNANADATLIQLNLAPGMVPATYIVEKLLTCVNVEHATLMASPAEFTNTIASEYRELLPTNCPLDYVEREAFYAKSRLPLTQLVIASGEQRRFANLLLTVAPA</sequence>
<dbReference type="GO" id="GO:0005996">
    <property type="term" value="P:monosaccharide metabolic process"/>
    <property type="evidence" value="ECO:0007669"/>
    <property type="project" value="InterPro"/>
</dbReference>
<reference evidence="4 5" key="1">
    <citation type="journal article" date="2012" name="J. Bacteriol.">
        <title>Complete genome sequence of Enterobacter aerogenes KCTC 2190.</title>
        <authorList>
            <person name="Shin S.H."/>
            <person name="Kim S."/>
            <person name="Kim J.Y."/>
            <person name="Lee S."/>
            <person name="Um Y."/>
            <person name="Oh M.K."/>
            <person name="Kim Y.R."/>
            <person name="Lee J."/>
            <person name="Yang K.S."/>
        </authorList>
    </citation>
    <scope>NUCLEOTIDE SEQUENCE [LARGE SCALE GENOMIC DNA]</scope>
    <source>
        <strain evidence="4 5">KCTC 2190</strain>
    </source>
</reference>
<dbReference type="AlphaFoldDB" id="A0A0H3FWE1"/>
<dbReference type="EMBL" id="CP002824">
    <property type="protein sequence ID" value="AEG98856.1"/>
    <property type="molecule type" value="Genomic_DNA"/>
</dbReference>
<dbReference type="InterPro" id="IPR023750">
    <property type="entry name" value="RbsD-like_sf"/>
</dbReference>
<organism evidence="4 5">
    <name type="scientific">Klebsiella aerogenes (strain ATCC 13048 / DSM 30053 / CCUG 1429 / JCM 1235 / KCTC 2190 / NBRC 13534 / NCIMB 10102 / NCTC 10006 / CDC 819-56)</name>
    <name type="common">Enterobacter aerogenes</name>
    <dbReference type="NCBI Taxonomy" id="1028307"/>
    <lineage>
        <taxon>Bacteria</taxon>
        <taxon>Pseudomonadati</taxon>
        <taxon>Pseudomonadota</taxon>
        <taxon>Gammaproteobacteria</taxon>
        <taxon>Enterobacterales</taxon>
        <taxon>Enterobacteriaceae</taxon>
        <taxon>Klebsiella/Raoultella group</taxon>
        <taxon>Klebsiella</taxon>
    </lineage>
</organism>
<evidence type="ECO:0000256" key="2">
    <source>
        <dbReference type="ARBA" id="ARBA00012862"/>
    </source>
</evidence>
<keyword evidence="3" id="KW-0413">Isomerase</keyword>
<dbReference type="PATRIC" id="fig|1028307.3.peg.3943"/>
<dbReference type="eggNOG" id="COG4154">
    <property type="taxonomic scope" value="Bacteria"/>
</dbReference>
<protein>
    <recommendedName>
        <fullName evidence="2">D-ribose pyranase</fullName>
        <ecNumber evidence="2">5.4.99.62</ecNumber>
    </recommendedName>
</protein>
<dbReference type="KEGG" id="eae:EAE_19745"/>
<dbReference type="RefSeq" id="WP_015705503.1">
    <property type="nucleotide sequence ID" value="NC_015663.1"/>
</dbReference>